<organism evidence="1 2">
    <name type="scientific">Mobilicoccus pelagius NBRC 104925</name>
    <dbReference type="NCBI Taxonomy" id="1089455"/>
    <lineage>
        <taxon>Bacteria</taxon>
        <taxon>Bacillati</taxon>
        <taxon>Actinomycetota</taxon>
        <taxon>Actinomycetes</taxon>
        <taxon>Micrococcales</taxon>
        <taxon>Dermatophilaceae</taxon>
        <taxon>Mobilicoccus</taxon>
    </lineage>
</organism>
<name>H5UP55_9MICO</name>
<protein>
    <submittedName>
        <fullName evidence="1">Uncharacterized protein</fullName>
    </submittedName>
</protein>
<accession>H5UP55</accession>
<dbReference type="Proteomes" id="UP000004367">
    <property type="component" value="Unassembled WGS sequence"/>
</dbReference>
<dbReference type="EMBL" id="BAFE01000017">
    <property type="protein sequence ID" value="GAB47513.1"/>
    <property type="molecule type" value="Genomic_DNA"/>
</dbReference>
<evidence type="ECO:0000313" key="2">
    <source>
        <dbReference type="Proteomes" id="UP000004367"/>
    </source>
</evidence>
<reference evidence="1 2" key="1">
    <citation type="submission" date="2012-02" db="EMBL/GenBank/DDBJ databases">
        <title>Whole genome shotgun sequence of Mobilicoccus pelagius NBRC 104925.</title>
        <authorList>
            <person name="Yoshida Y."/>
            <person name="Hosoyama A."/>
            <person name="Tsuchikane K."/>
            <person name="Katsumata H."/>
            <person name="Yamazaki S."/>
            <person name="Fujita N."/>
        </authorList>
    </citation>
    <scope>NUCLEOTIDE SEQUENCE [LARGE SCALE GENOMIC DNA]</scope>
    <source>
        <strain evidence="1 2">NBRC 104925</strain>
    </source>
</reference>
<keyword evidence="2" id="KW-1185">Reference proteome</keyword>
<evidence type="ECO:0000313" key="1">
    <source>
        <dbReference type="EMBL" id="GAB47513.1"/>
    </source>
</evidence>
<comment type="caution">
    <text evidence="1">The sequence shown here is derived from an EMBL/GenBank/DDBJ whole genome shotgun (WGS) entry which is preliminary data.</text>
</comment>
<sequence length="93" mass="10039">MDASTLPTGTTLLLRTGGHWDCLVAIAGYDGHLLHPALVFKNPVPLWQSASTPLDGPITRAAWPRLRRLILVHNPGLDGTLCMLDDMVTGETP</sequence>
<proteinExistence type="predicted"/>
<gene>
    <name evidence="1" type="ORF">MOPEL_018_00040</name>
</gene>
<dbReference type="AlphaFoldDB" id="H5UP55"/>